<organism evidence="12 13">
    <name type="scientific">Chromohalobacter sarecensis</name>
    <dbReference type="NCBI Taxonomy" id="245294"/>
    <lineage>
        <taxon>Bacteria</taxon>
        <taxon>Pseudomonadati</taxon>
        <taxon>Pseudomonadota</taxon>
        <taxon>Gammaproteobacteria</taxon>
        <taxon>Oceanospirillales</taxon>
        <taxon>Halomonadaceae</taxon>
        <taxon>Chromohalobacter</taxon>
    </lineage>
</organism>
<dbReference type="InterPro" id="IPR000644">
    <property type="entry name" value="CBS_dom"/>
</dbReference>
<feature type="domain" description="CBS" evidence="11">
    <location>
        <begin position="522"/>
        <end position="564"/>
    </location>
</feature>
<keyword evidence="2" id="KW-0813">Transport</keyword>
<dbReference type="Gene3D" id="1.10.3080.10">
    <property type="entry name" value="Clc chloride channel"/>
    <property type="match status" value="1"/>
</dbReference>
<gene>
    <name evidence="12" type="ORF">ACFO0U_02505</name>
</gene>
<feature type="transmembrane region" description="Helical" evidence="10">
    <location>
        <begin position="366"/>
        <end position="393"/>
    </location>
</feature>
<keyword evidence="8" id="KW-0868">Chloride</keyword>
<feature type="transmembrane region" description="Helical" evidence="10">
    <location>
        <begin position="277"/>
        <end position="295"/>
    </location>
</feature>
<feature type="transmembrane region" description="Helical" evidence="10">
    <location>
        <begin position="321"/>
        <end position="354"/>
    </location>
</feature>
<dbReference type="Proteomes" id="UP001596030">
    <property type="component" value="Unassembled WGS sequence"/>
</dbReference>
<feature type="transmembrane region" description="Helical" evidence="10">
    <location>
        <begin position="20"/>
        <end position="43"/>
    </location>
</feature>
<dbReference type="SUPFAM" id="SSF54631">
    <property type="entry name" value="CBS-domain pair"/>
    <property type="match status" value="1"/>
</dbReference>
<evidence type="ECO:0000256" key="1">
    <source>
        <dbReference type="ARBA" id="ARBA00004141"/>
    </source>
</evidence>
<protein>
    <submittedName>
        <fullName evidence="12">Chloride channel protein</fullName>
    </submittedName>
</protein>
<evidence type="ECO:0000256" key="3">
    <source>
        <dbReference type="ARBA" id="ARBA00022692"/>
    </source>
</evidence>
<evidence type="ECO:0000313" key="12">
    <source>
        <dbReference type="EMBL" id="MFC4537656.1"/>
    </source>
</evidence>
<dbReference type="PRINTS" id="PR00762">
    <property type="entry name" value="CLCHANNEL"/>
</dbReference>
<dbReference type="InterPro" id="IPR001807">
    <property type="entry name" value="ClC"/>
</dbReference>
<feature type="transmembrane region" description="Helical" evidence="10">
    <location>
        <begin position="399"/>
        <end position="417"/>
    </location>
</feature>
<dbReference type="Pfam" id="PF00654">
    <property type="entry name" value="Voltage_CLC"/>
    <property type="match status" value="1"/>
</dbReference>
<accession>A0ABV9CWK4</accession>
<sequence>MHSTARHWLSISYRISAISLVAVTVGAVASLCAIGFVEAVAWLNHRLLVSPYARIQWGERPGLVMAATVLVPTLGGLVVGLLMRYGSSVRRALAPPDAILAVQTDQPLPSLRDGIVSTLAAIVSLGSGASVGQYGPMVYLGTLFGALAAKLKLGVKDLKAIAIACGVSAAIATAFNAPIAGLVFAHEVILRHYSLRAFAPVTVAAATGYVLANVVFELEPLFLVDFAGVSHSYEFLLFAFEGMLCALLAWVFIRLIEKAGKLAALVRLPQTIKPAGAGLALGLVALWIPEVLGIGQESLRFATIPGAFGAGELGLLVTLKLLVTALCVGFGFVGGVFSPALLIGILFGSLFGMTAQTIVPLELSGLVAYAIGGMMALASAVIGAPLTTILIVFELTRNYDLTIAAMVTVVFCNLVSYRMVGRSLFDRQLCARGFDLRQGRDRAILQSLAIADYASTDVTRADATDTAGAIRTLLVEQQRAEAVLTGAQGYFVGCVRLQTLLTLPDAEPVPRKHWRIDPAFTHATSVWDAMNALEGFVGESVPILDDDGRPVGSVSEEAVIRAYLGIVDDLRREENATA</sequence>
<feature type="transmembrane region" description="Helical" evidence="10">
    <location>
        <begin position="197"/>
        <end position="216"/>
    </location>
</feature>
<dbReference type="Gene3D" id="3.10.580.10">
    <property type="entry name" value="CBS-domain"/>
    <property type="match status" value="1"/>
</dbReference>
<dbReference type="Pfam" id="PF00571">
    <property type="entry name" value="CBS"/>
    <property type="match status" value="1"/>
</dbReference>
<dbReference type="PANTHER" id="PTHR43427">
    <property type="entry name" value="CHLORIDE CHANNEL PROTEIN CLC-E"/>
    <property type="match status" value="1"/>
</dbReference>
<dbReference type="EMBL" id="JBHSEU010000006">
    <property type="protein sequence ID" value="MFC4537656.1"/>
    <property type="molecule type" value="Genomic_DNA"/>
</dbReference>
<keyword evidence="5" id="KW-0406">Ion transport</keyword>
<keyword evidence="6 10" id="KW-0472">Membrane</keyword>
<keyword evidence="9" id="KW-0407">Ion channel</keyword>
<dbReference type="RefSeq" id="WP_246971224.1">
    <property type="nucleotide sequence ID" value="NZ_JAKGAN010000004.1"/>
</dbReference>
<evidence type="ECO:0000256" key="6">
    <source>
        <dbReference type="ARBA" id="ARBA00023136"/>
    </source>
</evidence>
<evidence type="ECO:0000256" key="7">
    <source>
        <dbReference type="ARBA" id="ARBA00023173"/>
    </source>
</evidence>
<evidence type="ECO:0000256" key="5">
    <source>
        <dbReference type="ARBA" id="ARBA00023065"/>
    </source>
</evidence>
<evidence type="ECO:0000256" key="9">
    <source>
        <dbReference type="ARBA" id="ARBA00023303"/>
    </source>
</evidence>
<dbReference type="InterPro" id="IPR046342">
    <property type="entry name" value="CBS_dom_sf"/>
</dbReference>
<keyword evidence="7" id="KW-0869">Chloride channel</keyword>
<feature type="transmembrane region" description="Helical" evidence="10">
    <location>
        <begin position="63"/>
        <end position="83"/>
    </location>
</feature>
<comment type="caution">
    <text evidence="12">The sequence shown here is derived from an EMBL/GenBank/DDBJ whole genome shotgun (WGS) entry which is preliminary data.</text>
</comment>
<keyword evidence="4 10" id="KW-1133">Transmembrane helix</keyword>
<proteinExistence type="predicted"/>
<dbReference type="PANTHER" id="PTHR43427:SF6">
    <property type="entry name" value="CHLORIDE CHANNEL PROTEIN CLC-E"/>
    <property type="match status" value="1"/>
</dbReference>
<evidence type="ECO:0000256" key="10">
    <source>
        <dbReference type="SAM" id="Phobius"/>
    </source>
</evidence>
<dbReference type="InterPro" id="IPR014743">
    <property type="entry name" value="Cl-channel_core"/>
</dbReference>
<comment type="subcellular location">
    <subcellularLocation>
        <location evidence="1">Membrane</location>
        <topology evidence="1">Multi-pass membrane protein</topology>
    </subcellularLocation>
</comment>
<reference evidence="13" key="1">
    <citation type="journal article" date="2019" name="Int. J. Syst. Evol. Microbiol.">
        <title>The Global Catalogue of Microorganisms (GCM) 10K type strain sequencing project: providing services to taxonomists for standard genome sequencing and annotation.</title>
        <authorList>
            <consortium name="The Broad Institute Genomics Platform"/>
            <consortium name="The Broad Institute Genome Sequencing Center for Infectious Disease"/>
            <person name="Wu L."/>
            <person name="Ma J."/>
        </authorList>
    </citation>
    <scope>NUCLEOTIDE SEQUENCE [LARGE SCALE GENOMIC DNA]</scope>
    <source>
        <strain evidence="13">CGMCC 1.12121</strain>
    </source>
</reference>
<feature type="transmembrane region" description="Helical" evidence="10">
    <location>
        <begin position="119"/>
        <end position="140"/>
    </location>
</feature>
<feature type="transmembrane region" description="Helical" evidence="10">
    <location>
        <begin position="160"/>
        <end position="185"/>
    </location>
</feature>
<keyword evidence="3 10" id="KW-0812">Transmembrane</keyword>
<evidence type="ECO:0000259" key="11">
    <source>
        <dbReference type="Pfam" id="PF00571"/>
    </source>
</evidence>
<evidence type="ECO:0000256" key="8">
    <source>
        <dbReference type="ARBA" id="ARBA00023214"/>
    </source>
</evidence>
<dbReference type="CDD" id="cd00400">
    <property type="entry name" value="Voltage_gated_ClC"/>
    <property type="match status" value="1"/>
</dbReference>
<evidence type="ECO:0000256" key="4">
    <source>
        <dbReference type="ARBA" id="ARBA00022989"/>
    </source>
</evidence>
<keyword evidence="13" id="KW-1185">Reference proteome</keyword>
<dbReference type="SUPFAM" id="SSF81340">
    <property type="entry name" value="Clc chloride channel"/>
    <property type="match status" value="1"/>
</dbReference>
<evidence type="ECO:0000256" key="2">
    <source>
        <dbReference type="ARBA" id="ARBA00022448"/>
    </source>
</evidence>
<name>A0ABV9CWK4_9GAMM</name>
<evidence type="ECO:0000313" key="13">
    <source>
        <dbReference type="Proteomes" id="UP001596030"/>
    </source>
</evidence>
<feature type="transmembrane region" description="Helical" evidence="10">
    <location>
        <begin position="236"/>
        <end position="256"/>
    </location>
</feature>
<dbReference type="InterPro" id="IPR050368">
    <property type="entry name" value="ClC-type_chloride_channel"/>
</dbReference>